<dbReference type="PROSITE" id="PS50102">
    <property type="entry name" value="RRM"/>
    <property type="match status" value="1"/>
</dbReference>
<dbReference type="Proteomes" id="UP000436088">
    <property type="component" value="Unassembled WGS sequence"/>
</dbReference>
<reference evidence="3" key="1">
    <citation type="submission" date="2019-09" db="EMBL/GenBank/DDBJ databases">
        <title>Draft genome information of white flower Hibiscus syriacus.</title>
        <authorList>
            <person name="Kim Y.-M."/>
        </authorList>
    </citation>
    <scope>NUCLEOTIDE SEQUENCE [LARGE SCALE GENOMIC DNA]</scope>
    <source>
        <strain evidence="3">YM2019G1</strain>
    </source>
</reference>
<dbReference type="AlphaFoldDB" id="A0A6A2YFD3"/>
<dbReference type="SMART" id="SM00360">
    <property type="entry name" value="RRM"/>
    <property type="match status" value="1"/>
</dbReference>
<proteinExistence type="predicted"/>
<evidence type="ECO:0000259" key="2">
    <source>
        <dbReference type="PROSITE" id="PS50102"/>
    </source>
</evidence>
<dbReference type="EMBL" id="VEPZ02001345">
    <property type="protein sequence ID" value="KAE8678066.1"/>
    <property type="molecule type" value="Genomic_DNA"/>
</dbReference>
<protein>
    <recommendedName>
        <fullName evidence="2">RRM domain-containing protein</fullName>
    </recommendedName>
</protein>
<keyword evidence="4" id="KW-1185">Reference proteome</keyword>
<accession>A0A6A2YFD3</accession>
<dbReference type="Gene3D" id="3.30.70.330">
    <property type="match status" value="1"/>
</dbReference>
<organism evidence="3 4">
    <name type="scientific">Hibiscus syriacus</name>
    <name type="common">Rose of Sharon</name>
    <dbReference type="NCBI Taxonomy" id="106335"/>
    <lineage>
        <taxon>Eukaryota</taxon>
        <taxon>Viridiplantae</taxon>
        <taxon>Streptophyta</taxon>
        <taxon>Embryophyta</taxon>
        <taxon>Tracheophyta</taxon>
        <taxon>Spermatophyta</taxon>
        <taxon>Magnoliopsida</taxon>
        <taxon>eudicotyledons</taxon>
        <taxon>Gunneridae</taxon>
        <taxon>Pentapetalae</taxon>
        <taxon>rosids</taxon>
        <taxon>malvids</taxon>
        <taxon>Malvales</taxon>
        <taxon>Malvaceae</taxon>
        <taxon>Malvoideae</taxon>
        <taxon>Hibiscus</taxon>
    </lineage>
</organism>
<dbReference type="Pfam" id="PF00076">
    <property type="entry name" value="RRM_1"/>
    <property type="match status" value="1"/>
</dbReference>
<comment type="caution">
    <text evidence="3">The sequence shown here is derived from an EMBL/GenBank/DDBJ whole genome shotgun (WGS) entry which is preliminary data.</text>
</comment>
<sequence length="503" mass="55907">MEKDSISLFVDNLPNSIHWKGLWHIVGRYGEVLSVYLPSKRSRAGSRFGFVKVGNMVEANRVKERLNGLMVYGSRISVSFAKYSLKASKEKCEQCKLSWKGNIANPFATGISQSKEASLACASRKEVKGHVDEDEVRKLKRCLVGVMAGVCTVGSIVDRLHNWGLGEIKVQRLRGNSFLLTIDDEDLFIMLEDLRWSYLKEIFVDVMLWTEFEEFGDNVSHYLDCEKVNILITTSSEARIDEVVDVVVENKKFDVRVLEVRMVDHSLGNLSKSEILKKIEIEVEKNVIEVGANNVGVSPIKDDLSVASESSSSDGKKGSPACSGDILCYRKKVSIGKTIEVESGVEDGGQSFGFQISDHCNHVGLGRSVGLVLGPVNSLKLGDISKMKISEKESFGGVLEDVSCVPETPNRNKKKMHKFGSMMDIQDSVLSKAERSRRDRALKSSKLKKSDLDSTELSGRSISDSVLKKKWVVAYTEAEETLSVEKRCMVLCLLGLKGRFLRS</sequence>
<dbReference type="GO" id="GO:0003723">
    <property type="term" value="F:RNA binding"/>
    <property type="evidence" value="ECO:0007669"/>
    <property type="project" value="UniProtKB-UniRule"/>
</dbReference>
<gene>
    <name evidence="3" type="ORF">F3Y22_tig00111445pilonHSYRG00069</name>
</gene>
<dbReference type="InterPro" id="IPR012677">
    <property type="entry name" value="Nucleotide-bd_a/b_plait_sf"/>
</dbReference>
<dbReference type="CDD" id="cd00590">
    <property type="entry name" value="RRM_SF"/>
    <property type="match status" value="1"/>
</dbReference>
<dbReference type="InterPro" id="IPR035979">
    <property type="entry name" value="RBD_domain_sf"/>
</dbReference>
<keyword evidence="1" id="KW-0694">RNA-binding</keyword>
<name>A0A6A2YFD3_HIBSY</name>
<evidence type="ECO:0000313" key="4">
    <source>
        <dbReference type="Proteomes" id="UP000436088"/>
    </source>
</evidence>
<evidence type="ECO:0000313" key="3">
    <source>
        <dbReference type="EMBL" id="KAE8678066.1"/>
    </source>
</evidence>
<feature type="domain" description="RRM" evidence="2">
    <location>
        <begin position="6"/>
        <end position="83"/>
    </location>
</feature>
<evidence type="ECO:0000256" key="1">
    <source>
        <dbReference type="PROSITE-ProRule" id="PRU00176"/>
    </source>
</evidence>
<dbReference type="SUPFAM" id="SSF54928">
    <property type="entry name" value="RNA-binding domain, RBD"/>
    <property type="match status" value="1"/>
</dbReference>
<dbReference type="InterPro" id="IPR000504">
    <property type="entry name" value="RRM_dom"/>
</dbReference>